<feature type="domain" description="NADP-dependent oxidoreductase" evidence="4">
    <location>
        <begin position="42"/>
        <end position="342"/>
    </location>
</feature>
<dbReference type="CDD" id="cd19146">
    <property type="entry name" value="AKR_AKR9A1-2"/>
    <property type="match status" value="1"/>
</dbReference>
<reference evidence="5 6" key="1">
    <citation type="journal article" date="2023" name="G3 (Bethesda)">
        <title>A chromosome-level genome assembly of Zasmidium syzygii isolated from banana leaves.</title>
        <authorList>
            <person name="van Westerhoven A.C."/>
            <person name="Mehrabi R."/>
            <person name="Talebi R."/>
            <person name="Steentjes M.B.F."/>
            <person name="Corcolon B."/>
            <person name="Chong P.A."/>
            <person name="Kema G.H.J."/>
            <person name="Seidl M.F."/>
        </authorList>
    </citation>
    <scope>NUCLEOTIDE SEQUENCE [LARGE SCALE GENOMIC DNA]</scope>
    <source>
        <strain evidence="5 6">P124</strain>
    </source>
</reference>
<sequence length="392" mass="43657">MASKLNDDQEGTTQMRLTASGPASVLGYHRLLAPSAGIRVSPLCLGAMNFGDAWNSFMGECSKETTFEILDYFYAQGGNFIDTANNYQNEQSEAWVGEWMEERGVRDQMVIATKYTSGYRTGSDPKAIQSNYTGNNTKSMVMSVEASLRKLKTSYIDVLYVHWWDYTTPVEEIMKSLNTLADQGKILYLGVSDTPAWIVSKANQWARDHGMRQFVVYQGQWSAGIRDFERDIIPMCEAEGMGLAPWGALGGGNFKSEEQRKSTDGRKMFQISEKDIAISKVLEKIAKAKGTVITGIALAYVMHKTPNVFPIVGGRKAEHLKGNIEGLSIKLSPEEIEEIEAASPFEYGFPLSILFLDQKTPSFKGSDVYLTKMSVQLDTPERPRPIEPRSKA</sequence>
<dbReference type="EMBL" id="JAXOVC010000014">
    <property type="protein sequence ID" value="KAK4494125.1"/>
    <property type="molecule type" value="Genomic_DNA"/>
</dbReference>
<keyword evidence="6" id="KW-1185">Reference proteome</keyword>
<evidence type="ECO:0000256" key="2">
    <source>
        <dbReference type="ARBA" id="ARBA00023002"/>
    </source>
</evidence>
<keyword evidence="1" id="KW-0521">NADP</keyword>
<protein>
    <recommendedName>
        <fullName evidence="4">NADP-dependent oxidoreductase domain-containing protein</fullName>
    </recommendedName>
</protein>
<dbReference type="InterPro" id="IPR023210">
    <property type="entry name" value="NADP_OxRdtase_dom"/>
</dbReference>
<evidence type="ECO:0000256" key="1">
    <source>
        <dbReference type="ARBA" id="ARBA00022857"/>
    </source>
</evidence>
<dbReference type="SUPFAM" id="SSF51430">
    <property type="entry name" value="NAD(P)-linked oxidoreductase"/>
    <property type="match status" value="1"/>
</dbReference>
<evidence type="ECO:0000313" key="5">
    <source>
        <dbReference type="EMBL" id="KAK4494125.1"/>
    </source>
</evidence>
<proteinExistence type="inferred from homology"/>
<evidence type="ECO:0000313" key="6">
    <source>
        <dbReference type="Proteomes" id="UP001305779"/>
    </source>
</evidence>
<name>A0ABR0DYP4_ZASCE</name>
<dbReference type="PANTHER" id="PTHR43364">
    <property type="entry name" value="NADH-SPECIFIC METHYLGLYOXAL REDUCTASE-RELATED"/>
    <property type="match status" value="1"/>
</dbReference>
<organism evidence="5 6">
    <name type="scientific">Zasmidium cellare</name>
    <name type="common">Wine cellar mold</name>
    <name type="synonym">Racodium cellare</name>
    <dbReference type="NCBI Taxonomy" id="395010"/>
    <lineage>
        <taxon>Eukaryota</taxon>
        <taxon>Fungi</taxon>
        <taxon>Dikarya</taxon>
        <taxon>Ascomycota</taxon>
        <taxon>Pezizomycotina</taxon>
        <taxon>Dothideomycetes</taxon>
        <taxon>Dothideomycetidae</taxon>
        <taxon>Mycosphaerellales</taxon>
        <taxon>Mycosphaerellaceae</taxon>
        <taxon>Zasmidium</taxon>
    </lineage>
</organism>
<dbReference type="Proteomes" id="UP001305779">
    <property type="component" value="Unassembled WGS sequence"/>
</dbReference>
<comment type="caution">
    <text evidence="5">The sequence shown here is derived from an EMBL/GenBank/DDBJ whole genome shotgun (WGS) entry which is preliminary data.</text>
</comment>
<dbReference type="Pfam" id="PF00248">
    <property type="entry name" value="Aldo_ket_red"/>
    <property type="match status" value="1"/>
</dbReference>
<dbReference type="InterPro" id="IPR050523">
    <property type="entry name" value="AKR_Detox_Biosynth"/>
</dbReference>
<accession>A0ABR0DYP4</accession>
<dbReference type="InterPro" id="IPR036812">
    <property type="entry name" value="NAD(P)_OxRdtase_dom_sf"/>
</dbReference>
<dbReference type="PANTHER" id="PTHR43364:SF7">
    <property type="entry name" value="NADP-DEPENDENT OXIDOREDUCTASE DOMAIN-CONTAINING PROTEIN-RELATED"/>
    <property type="match status" value="1"/>
</dbReference>
<evidence type="ECO:0000256" key="3">
    <source>
        <dbReference type="ARBA" id="ARBA00038157"/>
    </source>
</evidence>
<dbReference type="Gene3D" id="3.20.20.100">
    <property type="entry name" value="NADP-dependent oxidoreductase domain"/>
    <property type="match status" value="1"/>
</dbReference>
<comment type="similarity">
    <text evidence="3">Belongs to the aldo/keto reductase family. Aldo/keto reductase 2 subfamily.</text>
</comment>
<evidence type="ECO:0000259" key="4">
    <source>
        <dbReference type="Pfam" id="PF00248"/>
    </source>
</evidence>
<gene>
    <name evidence="5" type="ORF">PRZ48_014423</name>
</gene>
<keyword evidence="2" id="KW-0560">Oxidoreductase</keyword>